<feature type="compositionally biased region" description="Low complexity" evidence="1">
    <location>
        <begin position="283"/>
        <end position="298"/>
    </location>
</feature>
<sequence>MENQWSFPLWNSEQIAFWSHVARVQENQTESPKARTSTVQGGTWNPSQVCYWVIPNTMANPMMVLVSGHGQQVQQPQHTPNLMETQETSHSHPPDVFLQPTSSNNNATNGFTFPARHATSLQGHKLELANNNQHSNGERHRKAHSHAFDPPTKDSKHCLEETTQQPQSPTPNQTSSFHFIDETCEVRRSCKRTRKSNLQQHDASNKDNAHNTTSTNNQPSKDVKIYAFERPMLRNNRAFADNYFVLTPQTLSSNAQGNDAFKQEKMTHKESQHPPKRRQRKNSIGSSSMQSSKASSISETPIALNHSSQNNPEKTETNLWPHELMNQTDNSQSNCQMVLPASNCPSHADAQQDLVNEPSYGSILQALIQYYLEHQSL</sequence>
<proteinExistence type="predicted"/>
<feature type="region of interest" description="Disordered" evidence="1">
    <location>
        <begin position="191"/>
        <end position="223"/>
    </location>
</feature>
<keyword evidence="3" id="KW-1185">Reference proteome</keyword>
<feature type="compositionally biased region" description="Low complexity" evidence="1">
    <location>
        <begin position="162"/>
        <end position="176"/>
    </location>
</feature>
<feature type="region of interest" description="Disordered" evidence="1">
    <location>
        <begin position="263"/>
        <end position="316"/>
    </location>
</feature>
<feature type="compositionally biased region" description="Polar residues" evidence="1">
    <location>
        <begin position="210"/>
        <end position="220"/>
    </location>
</feature>
<feature type="compositionally biased region" description="Basic and acidic residues" evidence="1">
    <location>
        <begin position="263"/>
        <end position="273"/>
    </location>
</feature>
<reference evidence="2 3" key="1">
    <citation type="journal article" date="2018" name="BMC Genomics">
        <title>The genome of Naegleria lovaniensis, the basis for a comparative approach to unravel pathogenicity factors of the human pathogenic amoeba N. fowleri.</title>
        <authorList>
            <person name="Liechti N."/>
            <person name="Schurch N."/>
            <person name="Bruggmann R."/>
            <person name="Wittwer M."/>
        </authorList>
    </citation>
    <scope>NUCLEOTIDE SEQUENCE [LARGE SCALE GENOMIC DNA]</scope>
    <source>
        <strain evidence="2 3">ATCC 30569</strain>
    </source>
</reference>
<feature type="compositionally biased region" description="Basic and acidic residues" evidence="1">
    <location>
        <begin position="151"/>
        <end position="160"/>
    </location>
</feature>
<evidence type="ECO:0000256" key="1">
    <source>
        <dbReference type="SAM" id="MobiDB-lite"/>
    </source>
</evidence>
<accession>A0AA88H7X4</accession>
<evidence type="ECO:0000313" key="3">
    <source>
        <dbReference type="Proteomes" id="UP000816034"/>
    </source>
</evidence>
<feature type="compositionally biased region" description="Polar residues" evidence="1">
    <location>
        <begin position="99"/>
        <end position="111"/>
    </location>
</feature>
<dbReference type="Proteomes" id="UP000816034">
    <property type="component" value="Unassembled WGS sequence"/>
</dbReference>
<dbReference type="EMBL" id="PYSW02000001">
    <property type="protein sequence ID" value="KAG2393852.1"/>
    <property type="molecule type" value="Genomic_DNA"/>
</dbReference>
<comment type="caution">
    <text evidence="2">The sequence shown here is derived from an EMBL/GenBank/DDBJ whole genome shotgun (WGS) entry which is preliminary data.</text>
</comment>
<dbReference type="GeneID" id="68096071"/>
<dbReference type="AlphaFoldDB" id="A0AA88H7X4"/>
<name>A0AA88H7X4_NAELO</name>
<feature type="region of interest" description="Disordered" evidence="1">
    <location>
        <begin position="132"/>
        <end position="176"/>
    </location>
</feature>
<evidence type="ECO:0000313" key="2">
    <source>
        <dbReference type="EMBL" id="KAG2393852.1"/>
    </source>
</evidence>
<gene>
    <name evidence="2" type="ORF">C9374_003616</name>
</gene>
<organism evidence="2 3">
    <name type="scientific">Naegleria lovaniensis</name>
    <name type="common">Amoeba</name>
    <dbReference type="NCBI Taxonomy" id="51637"/>
    <lineage>
        <taxon>Eukaryota</taxon>
        <taxon>Discoba</taxon>
        <taxon>Heterolobosea</taxon>
        <taxon>Tetramitia</taxon>
        <taxon>Eutetramitia</taxon>
        <taxon>Vahlkampfiidae</taxon>
        <taxon>Naegleria</taxon>
    </lineage>
</organism>
<protein>
    <submittedName>
        <fullName evidence="2">Uncharacterized protein</fullName>
    </submittedName>
</protein>
<dbReference type="RefSeq" id="XP_044555746.1">
    <property type="nucleotide sequence ID" value="XM_044693164.1"/>
</dbReference>
<feature type="region of interest" description="Disordered" evidence="1">
    <location>
        <begin position="83"/>
        <end position="113"/>
    </location>
</feature>